<evidence type="ECO:0000313" key="2">
    <source>
        <dbReference type="EMBL" id="AUX27609.1"/>
    </source>
</evidence>
<evidence type="ECO:0000256" key="1">
    <source>
        <dbReference type="SAM" id="MobiDB-lite"/>
    </source>
</evidence>
<dbReference type="Proteomes" id="UP000295781">
    <property type="component" value="Chromosome"/>
</dbReference>
<evidence type="ECO:0000313" key="3">
    <source>
        <dbReference type="Proteomes" id="UP000295781"/>
    </source>
</evidence>
<feature type="compositionally biased region" description="Gly residues" evidence="1">
    <location>
        <begin position="240"/>
        <end position="250"/>
    </location>
</feature>
<dbReference type="PROSITE" id="PS51318">
    <property type="entry name" value="TAT"/>
    <property type="match status" value="1"/>
</dbReference>
<proteinExistence type="predicted"/>
<sequence>MRSHSRRCFLKGVGASVGASLLFSPFYDSIANAAPKKMKRLLVFFTMGTDPGIWRPTSVSGETPTFSEATSPLAEIKEHIVMLDGLPSGSPSNNHGSADGLTGMGYYSNGKYGLISVDQFIAEKLKATWPAGMIPTLLLGAKEEVQGKTGFYKKDNLVPIDSPVSAFKTVFGNAVPTTPGTDNTAALEAMLRRRKSVLDNLKSEIATLKGNLGKEQQYKLDLHLESIRQIEQRLSATMPGNGGGGGGGGPQIPTAPASDPTVPLERNVLHLDIIAGAFASDITRVAGIQFGNDQNMVTGLNKDQWELKMSISAEQHNQMIHGPEKGQLAELERWLSQQFVRVVKKLKETPEADGSGSLLDNTLVAWCRDMGDAPAHTQNEMKFVLASGTNGYLKTSPNGRFIKSSERHERVLLNLCDAMGVTDYDGFGDPTLGAKSPLPGIAAT</sequence>
<dbReference type="InterPro" id="IPR011447">
    <property type="entry name" value="DUF1552"/>
</dbReference>
<dbReference type="OrthoDB" id="9146593at2"/>
<name>A0A4P2QD55_SORCE</name>
<protein>
    <submittedName>
        <fullName evidence="2">Uncharacterized protein</fullName>
    </submittedName>
</protein>
<reference evidence="2 3" key="1">
    <citation type="submission" date="2015-09" db="EMBL/GenBank/DDBJ databases">
        <title>Sorangium comparison.</title>
        <authorList>
            <person name="Zaburannyi N."/>
            <person name="Bunk B."/>
            <person name="Overmann J."/>
            <person name="Mueller R."/>
        </authorList>
    </citation>
    <scope>NUCLEOTIDE SEQUENCE [LARGE SCALE GENOMIC DNA]</scope>
    <source>
        <strain evidence="2 3">So ceGT47</strain>
    </source>
</reference>
<dbReference type="InterPro" id="IPR006311">
    <property type="entry name" value="TAT_signal"/>
</dbReference>
<dbReference type="EMBL" id="CP012670">
    <property type="protein sequence ID" value="AUX27609.1"/>
    <property type="molecule type" value="Genomic_DNA"/>
</dbReference>
<dbReference type="RefSeq" id="WP_129355989.1">
    <property type="nucleotide sequence ID" value="NZ_CP012670.1"/>
</dbReference>
<accession>A0A4P2QD55</accession>
<organism evidence="2 3">
    <name type="scientific">Sorangium cellulosum</name>
    <name type="common">Polyangium cellulosum</name>
    <dbReference type="NCBI Taxonomy" id="56"/>
    <lineage>
        <taxon>Bacteria</taxon>
        <taxon>Pseudomonadati</taxon>
        <taxon>Myxococcota</taxon>
        <taxon>Polyangia</taxon>
        <taxon>Polyangiales</taxon>
        <taxon>Polyangiaceae</taxon>
        <taxon>Sorangium</taxon>
    </lineage>
</organism>
<gene>
    <name evidence="2" type="ORF">SOCEGT47_082050</name>
</gene>
<dbReference type="Pfam" id="PF07586">
    <property type="entry name" value="HXXSHH"/>
    <property type="match status" value="1"/>
</dbReference>
<feature type="region of interest" description="Disordered" evidence="1">
    <location>
        <begin position="236"/>
        <end position="261"/>
    </location>
</feature>
<dbReference type="AlphaFoldDB" id="A0A4P2QD55"/>